<dbReference type="Pfam" id="PF00884">
    <property type="entry name" value="Sulfatase"/>
    <property type="match status" value="1"/>
</dbReference>
<dbReference type="Proteomes" id="UP000253383">
    <property type="component" value="Unassembled WGS sequence"/>
</dbReference>
<dbReference type="OrthoDB" id="9789742at2"/>
<keyword evidence="4" id="KW-1185">Reference proteome</keyword>
<dbReference type="PANTHER" id="PTHR43751">
    <property type="entry name" value="SULFATASE"/>
    <property type="match status" value="1"/>
</dbReference>
<dbReference type="InterPro" id="IPR000917">
    <property type="entry name" value="Sulfatase_N"/>
</dbReference>
<protein>
    <submittedName>
        <fullName evidence="3">Heparan N-sulfatase</fullName>
    </submittedName>
</protein>
<organism evidence="3 4">
    <name type="scientific">Larkinella punicea</name>
    <dbReference type="NCBI Taxonomy" id="2315727"/>
    <lineage>
        <taxon>Bacteria</taxon>
        <taxon>Pseudomonadati</taxon>
        <taxon>Bacteroidota</taxon>
        <taxon>Cytophagia</taxon>
        <taxon>Cytophagales</taxon>
        <taxon>Spirosomataceae</taxon>
        <taxon>Larkinella</taxon>
    </lineage>
</organism>
<evidence type="ECO:0000259" key="2">
    <source>
        <dbReference type="Pfam" id="PF00884"/>
    </source>
</evidence>
<keyword evidence="1" id="KW-0732">Signal</keyword>
<dbReference type="EMBL" id="QOWE01000013">
    <property type="protein sequence ID" value="RCR68464.1"/>
    <property type="molecule type" value="Genomic_DNA"/>
</dbReference>
<proteinExistence type="predicted"/>
<evidence type="ECO:0000313" key="4">
    <source>
        <dbReference type="Proteomes" id="UP000253383"/>
    </source>
</evidence>
<evidence type="ECO:0000313" key="3">
    <source>
        <dbReference type="EMBL" id="RCR68464.1"/>
    </source>
</evidence>
<dbReference type="CDD" id="cd16027">
    <property type="entry name" value="SGSH"/>
    <property type="match status" value="1"/>
</dbReference>
<dbReference type="Gene3D" id="3.40.720.10">
    <property type="entry name" value="Alkaline Phosphatase, subunit A"/>
    <property type="match status" value="1"/>
</dbReference>
<dbReference type="InterPro" id="IPR052701">
    <property type="entry name" value="GAG_Ulvan_Degrading_Sulfatases"/>
</dbReference>
<comment type="caution">
    <text evidence="3">The sequence shown here is derived from an EMBL/GenBank/DDBJ whole genome shotgun (WGS) entry which is preliminary data.</text>
</comment>
<dbReference type="SUPFAM" id="SSF53649">
    <property type="entry name" value="Alkaline phosphatase-like"/>
    <property type="match status" value="1"/>
</dbReference>
<name>A0A368JP86_9BACT</name>
<sequence>MIPVSLNPLAKLAGLLTLSVILFSGTQSAPGSAGNANPLTEERKPNILFVISDDQSYPHASAYGYKAVSTPAFDRIAREGVLFTNAFSASPGCSPSRAAILTGKNCWQLEHAGTHASSFSASLKTYPDRLEEVGYFIGFTGKGWGPGDFKVSGRSRNPAGPAFNGQTMEAPKGISTNDYAANFNKFLADKPAGKPFCFWFGAQEPHRRYPTGIGKQSGMDMTKVQVPGFLPDHPAIKSDLLDYLYEIQWYDRHLGRIIKMLEEAGELDNTLIVVTSDNGMPFPRAKANVYEYGIHLPLAIRWGNRVKGNRTVADPVSLMDLAPTFLEAAGVPFDAGDIRGRSLLNILTSSGQGIVDKSRDAVYASRERHSSSRWNNLGYPQRCIRTRTHLYIWNVKPDRWPAGDPQVYDEQGKLGKMDHAYFDIDDFNESYIFLQRQKPEVAPYFHWAVDKRPEEELYDIVKDPACLTNLAGKPTHQKIRQALSTRLKSYLTETNDPRMGSNGEIFETYKRYSPLRTFPSPQ</sequence>
<dbReference type="AlphaFoldDB" id="A0A368JP86"/>
<accession>A0A368JP86</accession>
<feature type="signal peptide" evidence="1">
    <location>
        <begin position="1"/>
        <end position="29"/>
    </location>
</feature>
<feature type="domain" description="Sulfatase N-terminal" evidence="2">
    <location>
        <begin position="45"/>
        <end position="331"/>
    </location>
</feature>
<evidence type="ECO:0000256" key="1">
    <source>
        <dbReference type="SAM" id="SignalP"/>
    </source>
</evidence>
<dbReference type="PANTHER" id="PTHR43751:SF1">
    <property type="entry name" value="SULFATASE ATSG-RELATED"/>
    <property type="match status" value="1"/>
</dbReference>
<gene>
    <name evidence="3" type="ORF">DUE52_17125</name>
</gene>
<reference evidence="3 4" key="1">
    <citation type="submission" date="2018-07" db="EMBL/GenBank/DDBJ databases">
        <title>Genome analysis of Larkinella rosea.</title>
        <authorList>
            <person name="Zhou Z."/>
            <person name="Wang G."/>
        </authorList>
    </citation>
    <scope>NUCLEOTIDE SEQUENCE [LARGE SCALE GENOMIC DNA]</scope>
    <source>
        <strain evidence="4">zzj9</strain>
    </source>
</reference>
<dbReference type="InterPro" id="IPR017850">
    <property type="entry name" value="Alkaline_phosphatase_core_sf"/>
</dbReference>
<feature type="chain" id="PRO_5016934100" evidence="1">
    <location>
        <begin position="30"/>
        <end position="522"/>
    </location>
</feature>